<dbReference type="Proteomes" id="UP000008837">
    <property type="component" value="Unassembled WGS sequence"/>
</dbReference>
<dbReference type="GeneID" id="5853761"/>
<proteinExistence type="predicted"/>
<dbReference type="InParanoid" id="A8Q9I8"/>
<protein>
    <submittedName>
        <fullName evidence="2">Uncharacterized protein</fullName>
    </submittedName>
</protein>
<keyword evidence="1" id="KW-0732">Signal</keyword>
<organism evidence="2 3">
    <name type="scientific">Malassezia globosa (strain ATCC MYA-4612 / CBS 7966)</name>
    <name type="common">Dandruff-associated fungus</name>
    <dbReference type="NCBI Taxonomy" id="425265"/>
    <lineage>
        <taxon>Eukaryota</taxon>
        <taxon>Fungi</taxon>
        <taxon>Dikarya</taxon>
        <taxon>Basidiomycota</taxon>
        <taxon>Ustilaginomycotina</taxon>
        <taxon>Malasseziomycetes</taxon>
        <taxon>Malasseziales</taxon>
        <taxon>Malasseziaceae</taxon>
        <taxon>Malassezia</taxon>
    </lineage>
</organism>
<evidence type="ECO:0000313" key="2">
    <source>
        <dbReference type="EMBL" id="EDP42240.1"/>
    </source>
</evidence>
<keyword evidence="3" id="KW-1185">Reference proteome</keyword>
<dbReference type="OrthoDB" id="3260408at2759"/>
<feature type="signal peptide" evidence="1">
    <location>
        <begin position="1"/>
        <end position="18"/>
    </location>
</feature>
<dbReference type="KEGG" id="mgl:MGL_3489"/>
<dbReference type="STRING" id="425265.A8Q9I8"/>
<dbReference type="VEuPathDB" id="FungiDB:MGL_3489"/>
<name>A8Q9I8_MALGO</name>
<comment type="caution">
    <text evidence="2">The sequence shown here is derived from an EMBL/GenBank/DDBJ whole genome shotgun (WGS) entry which is preliminary data.</text>
</comment>
<reference evidence="2 3" key="1">
    <citation type="journal article" date="2007" name="Proc. Natl. Acad. Sci. U.S.A.">
        <title>Dandruff-associated Malassezia genomes reveal convergent and divergent virulence traits shared with plant and human fungal pathogens.</title>
        <authorList>
            <person name="Xu J."/>
            <person name="Saunders C.W."/>
            <person name="Hu P."/>
            <person name="Grant R.A."/>
            <person name="Boekhout T."/>
            <person name="Kuramae E.E."/>
            <person name="Kronstad J.W."/>
            <person name="Deangelis Y.M."/>
            <person name="Reeder N.L."/>
            <person name="Johnstone K.R."/>
            <person name="Leland M."/>
            <person name="Fieno A.M."/>
            <person name="Begley W.M."/>
            <person name="Sun Y."/>
            <person name="Lacey M.P."/>
            <person name="Chaudhary T."/>
            <person name="Keough T."/>
            <person name="Chu L."/>
            <person name="Sears R."/>
            <person name="Yuan B."/>
            <person name="Dawson T.L.Jr."/>
        </authorList>
    </citation>
    <scope>NUCLEOTIDE SEQUENCE [LARGE SCALE GENOMIC DNA]</scope>
    <source>
        <strain evidence="3">ATCC MYA-4612 / CBS 7966</strain>
    </source>
</reference>
<sequence length="328" mass="37260">MRLGVFYLIYAALFRCSSEPFSFNYNPNHELLVCREMASVHENVAPVIHDLGVKTHDLLHPYAGKYMDATHDAWRRYSPALYKSSKQMHDTYRMHVVPGARALYKQAHAWSLPHQRTLHSYYKKHVYPYVKKMNKALNPYMRTYHKDVHPHVLKAGRSLFDAHDASSKYYVEKLHPRIKNNIYNAYKFGRHTAFPFAHHHYVTHAHPHVKKLHASVSAAVDQVLQKYGIKDGSLVNKVTDKVQDVYSEAGAKVSEAASAVDETLSKSGLKDGSVVNKVPEAAQNAYEQASEVIDQTLKDHGIKEKTMGESVADAVQDAYEQVEEAVSM</sequence>
<feature type="chain" id="PRO_5002728140" evidence="1">
    <location>
        <begin position="19"/>
        <end position="328"/>
    </location>
</feature>
<gene>
    <name evidence="2" type="ORF">MGL_3489</name>
</gene>
<dbReference type="RefSeq" id="XP_001729454.1">
    <property type="nucleotide sequence ID" value="XM_001729402.1"/>
</dbReference>
<dbReference type="EMBL" id="AAYY01000013">
    <property type="protein sequence ID" value="EDP42240.1"/>
    <property type="molecule type" value="Genomic_DNA"/>
</dbReference>
<accession>A8Q9I8</accession>
<evidence type="ECO:0000256" key="1">
    <source>
        <dbReference type="SAM" id="SignalP"/>
    </source>
</evidence>
<dbReference type="SUPFAM" id="SSF58113">
    <property type="entry name" value="Apolipoprotein A-I"/>
    <property type="match status" value="1"/>
</dbReference>
<dbReference type="AlphaFoldDB" id="A8Q9I8"/>
<evidence type="ECO:0000313" key="3">
    <source>
        <dbReference type="Proteomes" id="UP000008837"/>
    </source>
</evidence>